<name>A0A087U566_STEMI</name>
<reference evidence="6 7" key="1">
    <citation type="submission" date="2013-11" db="EMBL/GenBank/DDBJ databases">
        <title>Genome sequencing of Stegodyphus mimosarum.</title>
        <authorList>
            <person name="Bechsgaard J."/>
        </authorList>
    </citation>
    <scope>NUCLEOTIDE SEQUENCE [LARGE SCALE GENOMIC DNA]</scope>
</reference>
<evidence type="ECO:0000313" key="6">
    <source>
        <dbReference type="EMBL" id="KFM72505.1"/>
    </source>
</evidence>
<gene>
    <name evidence="6" type="ORF">X975_21280</name>
</gene>
<sequence length="401" mass="45015">MEPFIVLVTTLMILLVGNFCCGILPVFFIKIVGYSYETEDASRRRSKILAFFIYFSGGVLISTCFMSLLPASRKEFEKHEIKIHKSEENIVMTEKNEHIHHEGFPLPEFVILCGFFAGYMIEEIICFAMFRFRKIEDEAENTKMRFCSCAKRHTECSRTFKVVKPDQTLFGLEKKKLLPPEVASGGGECSGFNRSMDNAKNLIRSSIIAQPVPNYGAVSNLLEERRNEAPPIIVGEEVFPIVQHTATTVHQVLPTNNLFIFLSLSFFAIYQGMITGLKTSPSWTVLLLVCLQQFLITFVVGTDIITYSDKLLQVIIYVSVFSIMSPSGISLSMFARNTVLEMPVLVGAIIIGLTCGILLYVTFFEILHRRTILGVHGLPKFFAVTLGSGIMAALQYASINY</sequence>
<protein>
    <submittedName>
        <fullName evidence="6">Zinc transporter ZIP1</fullName>
    </submittedName>
</protein>
<dbReference type="PANTHER" id="PTHR11040">
    <property type="entry name" value="ZINC/IRON TRANSPORTER"/>
    <property type="match status" value="1"/>
</dbReference>
<dbReference type="EMBL" id="KK118226">
    <property type="protein sequence ID" value="KFM72505.1"/>
    <property type="molecule type" value="Genomic_DNA"/>
</dbReference>
<dbReference type="OrthoDB" id="448280at2759"/>
<accession>A0A087U566</accession>
<keyword evidence="2 5" id="KW-0812">Transmembrane</keyword>
<dbReference type="PANTHER" id="PTHR11040:SF203">
    <property type="entry name" value="FI18611P1-RELATED"/>
    <property type="match status" value="1"/>
</dbReference>
<dbReference type="Pfam" id="PF02535">
    <property type="entry name" value="Zip"/>
    <property type="match status" value="1"/>
</dbReference>
<keyword evidence="4 5" id="KW-0472">Membrane</keyword>
<feature type="transmembrane region" description="Helical" evidence="5">
    <location>
        <begin position="381"/>
        <end position="399"/>
    </location>
</feature>
<feature type="transmembrane region" description="Helical" evidence="5">
    <location>
        <begin position="109"/>
        <end position="130"/>
    </location>
</feature>
<evidence type="ECO:0000256" key="1">
    <source>
        <dbReference type="ARBA" id="ARBA00004141"/>
    </source>
</evidence>
<dbReference type="OMA" id="HIERFAG"/>
<keyword evidence="3 5" id="KW-1133">Transmembrane helix</keyword>
<feature type="transmembrane region" description="Helical" evidence="5">
    <location>
        <begin position="6"/>
        <end position="28"/>
    </location>
</feature>
<evidence type="ECO:0000256" key="4">
    <source>
        <dbReference type="ARBA" id="ARBA00023136"/>
    </source>
</evidence>
<feature type="transmembrane region" description="Helical" evidence="5">
    <location>
        <begin position="314"/>
        <end position="336"/>
    </location>
</feature>
<feature type="transmembrane region" description="Helical" evidence="5">
    <location>
        <begin position="48"/>
        <end position="69"/>
    </location>
</feature>
<feature type="transmembrane region" description="Helical" evidence="5">
    <location>
        <begin position="342"/>
        <end position="361"/>
    </location>
</feature>
<dbReference type="STRING" id="407821.A0A087U566"/>
<organism evidence="6 7">
    <name type="scientific">Stegodyphus mimosarum</name>
    <name type="common">African social velvet spider</name>
    <dbReference type="NCBI Taxonomy" id="407821"/>
    <lineage>
        <taxon>Eukaryota</taxon>
        <taxon>Metazoa</taxon>
        <taxon>Ecdysozoa</taxon>
        <taxon>Arthropoda</taxon>
        <taxon>Chelicerata</taxon>
        <taxon>Arachnida</taxon>
        <taxon>Araneae</taxon>
        <taxon>Araneomorphae</taxon>
        <taxon>Entelegynae</taxon>
        <taxon>Eresoidea</taxon>
        <taxon>Eresidae</taxon>
        <taxon>Stegodyphus</taxon>
    </lineage>
</organism>
<feature type="transmembrane region" description="Helical" evidence="5">
    <location>
        <begin position="283"/>
        <end position="302"/>
    </location>
</feature>
<comment type="subcellular location">
    <subcellularLocation>
        <location evidence="1">Membrane</location>
        <topology evidence="1">Multi-pass membrane protein</topology>
    </subcellularLocation>
</comment>
<evidence type="ECO:0000256" key="5">
    <source>
        <dbReference type="SAM" id="Phobius"/>
    </source>
</evidence>
<proteinExistence type="predicted"/>
<feature type="transmembrane region" description="Helical" evidence="5">
    <location>
        <begin position="258"/>
        <end position="277"/>
    </location>
</feature>
<evidence type="ECO:0000313" key="7">
    <source>
        <dbReference type="Proteomes" id="UP000054359"/>
    </source>
</evidence>
<feature type="non-terminal residue" evidence="6">
    <location>
        <position position="401"/>
    </location>
</feature>
<dbReference type="AlphaFoldDB" id="A0A087U566"/>
<evidence type="ECO:0000256" key="2">
    <source>
        <dbReference type="ARBA" id="ARBA00022692"/>
    </source>
</evidence>
<evidence type="ECO:0000256" key="3">
    <source>
        <dbReference type="ARBA" id="ARBA00022989"/>
    </source>
</evidence>
<dbReference type="GO" id="GO:0005886">
    <property type="term" value="C:plasma membrane"/>
    <property type="evidence" value="ECO:0007669"/>
    <property type="project" value="TreeGrafter"/>
</dbReference>
<dbReference type="GO" id="GO:0005385">
    <property type="term" value="F:zinc ion transmembrane transporter activity"/>
    <property type="evidence" value="ECO:0007669"/>
    <property type="project" value="TreeGrafter"/>
</dbReference>
<dbReference type="InterPro" id="IPR003689">
    <property type="entry name" value="ZIP"/>
</dbReference>
<dbReference type="Proteomes" id="UP000054359">
    <property type="component" value="Unassembled WGS sequence"/>
</dbReference>
<keyword evidence="7" id="KW-1185">Reference proteome</keyword>